<comment type="caution">
    <text evidence="15">The sequence shown here is derived from an EMBL/GenBank/DDBJ whole genome shotgun (WGS) entry which is preliminary data.</text>
</comment>
<reference evidence="15" key="1">
    <citation type="submission" date="2023-01" db="EMBL/GenBank/DDBJ databases">
        <title>Genome assembly of the deep-sea coral Lophelia pertusa.</title>
        <authorList>
            <person name="Herrera S."/>
            <person name="Cordes E."/>
        </authorList>
    </citation>
    <scope>NUCLEOTIDE SEQUENCE</scope>
    <source>
        <strain evidence="15">USNM1676648</strain>
        <tissue evidence="15">Polyp</tissue>
    </source>
</reference>
<keyword evidence="16" id="KW-1185">Reference proteome</keyword>
<comment type="similarity">
    <text evidence="2 13">Belongs to the mitochondrial carrier (TC 2.A.29) family.</text>
</comment>
<dbReference type="InterPro" id="IPR002167">
    <property type="entry name" value="GDC-like"/>
</dbReference>
<organism evidence="15 16">
    <name type="scientific">Desmophyllum pertusum</name>
    <dbReference type="NCBI Taxonomy" id="174260"/>
    <lineage>
        <taxon>Eukaryota</taxon>
        <taxon>Metazoa</taxon>
        <taxon>Cnidaria</taxon>
        <taxon>Anthozoa</taxon>
        <taxon>Hexacorallia</taxon>
        <taxon>Scleractinia</taxon>
        <taxon>Caryophylliina</taxon>
        <taxon>Caryophylliidae</taxon>
        <taxon>Desmophyllum</taxon>
    </lineage>
</organism>
<keyword evidence="7" id="KW-0999">Mitochondrion inner membrane</keyword>
<evidence type="ECO:0000313" key="16">
    <source>
        <dbReference type="Proteomes" id="UP001163046"/>
    </source>
</evidence>
<dbReference type="SUPFAM" id="SSF103506">
    <property type="entry name" value="Mitochondrial carrier"/>
    <property type="match status" value="1"/>
</dbReference>
<keyword evidence="8" id="KW-0106">Calcium</keyword>
<accession>A0A9X0CYD1</accession>
<dbReference type="Pfam" id="PF00153">
    <property type="entry name" value="Mito_carr"/>
    <property type="match status" value="3"/>
</dbReference>
<evidence type="ECO:0000256" key="8">
    <source>
        <dbReference type="ARBA" id="ARBA00022837"/>
    </source>
</evidence>
<dbReference type="Proteomes" id="UP001163046">
    <property type="component" value="Unassembled WGS sequence"/>
</dbReference>
<evidence type="ECO:0000256" key="12">
    <source>
        <dbReference type="PROSITE-ProRule" id="PRU00282"/>
    </source>
</evidence>
<evidence type="ECO:0000256" key="14">
    <source>
        <dbReference type="SAM" id="MobiDB-lite"/>
    </source>
</evidence>
<evidence type="ECO:0000256" key="4">
    <source>
        <dbReference type="ARBA" id="ARBA00022692"/>
    </source>
</evidence>
<evidence type="ECO:0000256" key="11">
    <source>
        <dbReference type="ARBA" id="ARBA00023136"/>
    </source>
</evidence>
<keyword evidence="6" id="KW-0677">Repeat</keyword>
<comment type="subcellular location">
    <subcellularLocation>
        <location evidence="1">Mitochondrion inner membrane</location>
        <topology evidence="1">Multi-pass membrane protein</topology>
    </subcellularLocation>
</comment>
<feature type="repeat" description="Solcar" evidence="12">
    <location>
        <begin position="250"/>
        <end position="339"/>
    </location>
</feature>
<evidence type="ECO:0000256" key="10">
    <source>
        <dbReference type="ARBA" id="ARBA00023128"/>
    </source>
</evidence>
<keyword evidence="11 12" id="KW-0472">Membrane</keyword>
<evidence type="ECO:0008006" key="17">
    <source>
        <dbReference type="Google" id="ProtNLM"/>
    </source>
</evidence>
<proteinExistence type="inferred from homology"/>
<dbReference type="Gene3D" id="1.50.40.10">
    <property type="entry name" value="Mitochondrial carrier domain"/>
    <property type="match status" value="1"/>
</dbReference>
<evidence type="ECO:0000313" key="15">
    <source>
        <dbReference type="EMBL" id="KAJ7378913.1"/>
    </source>
</evidence>
<dbReference type="PANTHER" id="PTHR24089">
    <property type="entry name" value="SOLUTE CARRIER FAMILY 25"/>
    <property type="match status" value="1"/>
</dbReference>
<keyword evidence="3 13" id="KW-0813">Transport</keyword>
<dbReference type="InterPro" id="IPR002067">
    <property type="entry name" value="MCP"/>
</dbReference>
<dbReference type="GO" id="GO:0055085">
    <property type="term" value="P:transmembrane transport"/>
    <property type="evidence" value="ECO:0007669"/>
    <property type="project" value="InterPro"/>
</dbReference>
<evidence type="ECO:0000256" key="1">
    <source>
        <dbReference type="ARBA" id="ARBA00004448"/>
    </source>
</evidence>
<feature type="compositionally biased region" description="Basic and acidic residues" evidence="14">
    <location>
        <begin position="10"/>
        <end position="23"/>
    </location>
</feature>
<keyword evidence="5" id="KW-0479">Metal-binding</keyword>
<dbReference type="EMBL" id="MU826361">
    <property type="protein sequence ID" value="KAJ7378913.1"/>
    <property type="molecule type" value="Genomic_DNA"/>
</dbReference>
<dbReference type="PRINTS" id="PR00926">
    <property type="entry name" value="MITOCARRIER"/>
</dbReference>
<protein>
    <recommendedName>
        <fullName evidence="17">Mitochondrial carrier protein</fullName>
    </recommendedName>
</protein>
<evidence type="ECO:0000256" key="13">
    <source>
        <dbReference type="RuleBase" id="RU000488"/>
    </source>
</evidence>
<dbReference type="OrthoDB" id="270584at2759"/>
<keyword evidence="10" id="KW-0496">Mitochondrion</keyword>
<keyword evidence="9" id="KW-1133">Transmembrane helix</keyword>
<name>A0A9X0CYD1_9CNID</name>
<keyword evidence="4 12" id="KW-0812">Transmembrane</keyword>
<gene>
    <name evidence="15" type="ORF">OS493_019607</name>
</gene>
<dbReference type="GO" id="GO:0046872">
    <property type="term" value="F:metal ion binding"/>
    <property type="evidence" value="ECO:0007669"/>
    <property type="project" value="UniProtKB-KW"/>
</dbReference>
<sequence length="410" mass="45218">MVLKDSAQGPEKDIHASSRSKDLGEDEHTDLAPKPFFPGSKQIKHIISGGVAGAISRTCVSPLERVKILLQIQVRNPKFSGVGATLIKIGKEEGLRGYFKGNGTNVLRIIPYSAVQFAAYEEFKKLLKIPEDLQTPTPMRRLLAGGLAGTTSVIATYPLDLVRTRLAAQGEGAEKRYRNILHAFQTILKDEGGLLSGCLYKGLPPTVMGIAPYIGLNFAVYETLKDFVLGHFIVHARGAELKRMDKDRELPIVVRLLCGGLAGGISQTVTYPLDVVRRRMQMKGISGDLFAYTSTRHAFTTIVQVEGIKGLYKGMWPNLLKVAPLVGIQFVTYEITKAFLYGTDRVVPVEGPAVDGEDVEVVEGGEMESESHEEAGDEEIESGVQLGMNRIWIWTYWLRVTVTVKRVRYN</sequence>
<feature type="region of interest" description="Disordered" evidence="14">
    <location>
        <begin position="1"/>
        <end position="36"/>
    </location>
</feature>
<dbReference type="InterPro" id="IPR018108">
    <property type="entry name" value="MCP_transmembrane"/>
</dbReference>
<evidence type="ECO:0000256" key="9">
    <source>
        <dbReference type="ARBA" id="ARBA00022989"/>
    </source>
</evidence>
<dbReference type="PRINTS" id="PR00928">
    <property type="entry name" value="GRAVESDC"/>
</dbReference>
<dbReference type="InterPro" id="IPR023395">
    <property type="entry name" value="MCP_dom_sf"/>
</dbReference>
<dbReference type="AlphaFoldDB" id="A0A9X0CYD1"/>
<evidence type="ECO:0000256" key="3">
    <source>
        <dbReference type="ARBA" id="ARBA00022448"/>
    </source>
</evidence>
<evidence type="ECO:0000256" key="2">
    <source>
        <dbReference type="ARBA" id="ARBA00006375"/>
    </source>
</evidence>
<evidence type="ECO:0000256" key="5">
    <source>
        <dbReference type="ARBA" id="ARBA00022723"/>
    </source>
</evidence>
<evidence type="ECO:0000256" key="7">
    <source>
        <dbReference type="ARBA" id="ARBA00022792"/>
    </source>
</evidence>
<feature type="repeat" description="Solcar" evidence="12">
    <location>
        <begin position="136"/>
        <end position="227"/>
    </location>
</feature>
<evidence type="ECO:0000256" key="6">
    <source>
        <dbReference type="ARBA" id="ARBA00022737"/>
    </source>
</evidence>
<feature type="repeat" description="Solcar" evidence="12">
    <location>
        <begin position="40"/>
        <end position="126"/>
    </location>
</feature>
<dbReference type="PROSITE" id="PS50920">
    <property type="entry name" value="SOLCAR"/>
    <property type="match status" value="3"/>
</dbReference>
<dbReference type="FunFam" id="1.50.40.10:FF:000016">
    <property type="entry name" value="Solute carrier family 25 member 23"/>
    <property type="match status" value="1"/>
</dbReference>
<dbReference type="GO" id="GO:0005743">
    <property type="term" value="C:mitochondrial inner membrane"/>
    <property type="evidence" value="ECO:0007669"/>
    <property type="project" value="UniProtKB-SubCell"/>
</dbReference>